<dbReference type="EMBL" id="CP097320">
    <property type="protein sequence ID" value="UQX10966.1"/>
    <property type="molecule type" value="Genomic_DNA"/>
</dbReference>
<accession>A0ABY4QM01</accession>
<sequence>MGKRDFSQPVIDDLVAGAEPEALTDHQRTAHRLARALSTAHRVDGALYDQTVQWFVAAGVFDTTVLAGIYHTVCGILNAFTIPAPDQHQH</sequence>
<evidence type="ECO:0008006" key="3">
    <source>
        <dbReference type="Google" id="ProtNLM"/>
    </source>
</evidence>
<evidence type="ECO:0000313" key="2">
    <source>
        <dbReference type="Proteomes" id="UP001056610"/>
    </source>
</evidence>
<protein>
    <recommendedName>
        <fullName evidence="3">Carboxymuconolactone decarboxylase-like domain-containing protein</fullName>
    </recommendedName>
</protein>
<evidence type="ECO:0000313" key="1">
    <source>
        <dbReference type="EMBL" id="UQX10966.1"/>
    </source>
</evidence>
<dbReference type="Proteomes" id="UP001056610">
    <property type="component" value="Chromosome"/>
</dbReference>
<gene>
    <name evidence="1" type="ORF">M5I08_24145</name>
</gene>
<reference evidence="1" key="1">
    <citation type="submission" date="2022-05" db="EMBL/GenBank/DDBJ databases">
        <title>A methanotrophic Mycobacterium dominates a cave microbial ecosystem.</title>
        <authorList>
            <person name="Van Spanning R.J.M."/>
            <person name="Guan Q."/>
            <person name="Melkonian C."/>
            <person name="Gallant J."/>
            <person name="Polerecky L."/>
            <person name="Flot J.-F."/>
            <person name="Brandt B.W."/>
            <person name="Braster M."/>
            <person name="Iturbe Espinoza P."/>
            <person name="Aerts J."/>
            <person name="Meima-Franke M."/>
            <person name="Piersma S.R."/>
            <person name="Bunduc C."/>
            <person name="Ummels R."/>
            <person name="Pain A."/>
            <person name="Fleming E.J."/>
            <person name="van der Wel N."/>
            <person name="Gherman V.D."/>
            <person name="Sarbu S.M."/>
            <person name="Bodelier P.L.E."/>
            <person name="Bitter W."/>
        </authorList>
    </citation>
    <scope>NUCLEOTIDE SEQUENCE</scope>
    <source>
        <strain evidence="1">Sulfur Cave</strain>
    </source>
</reference>
<organism evidence="1 2">
    <name type="scientific">Candidatus Mycobacterium methanotrophicum</name>
    <dbReference type="NCBI Taxonomy" id="2943498"/>
    <lineage>
        <taxon>Bacteria</taxon>
        <taxon>Bacillati</taxon>
        <taxon>Actinomycetota</taxon>
        <taxon>Actinomycetes</taxon>
        <taxon>Mycobacteriales</taxon>
        <taxon>Mycobacteriaceae</taxon>
        <taxon>Mycobacterium</taxon>
    </lineage>
</organism>
<name>A0ABY4QM01_9MYCO</name>
<keyword evidence="2" id="KW-1185">Reference proteome</keyword>
<dbReference type="RefSeq" id="WP_219068247.1">
    <property type="nucleotide sequence ID" value="NZ_CAJUXY010000033.1"/>
</dbReference>
<proteinExistence type="predicted"/>